<dbReference type="GO" id="GO:0003677">
    <property type="term" value="F:DNA binding"/>
    <property type="evidence" value="ECO:0007669"/>
    <property type="project" value="UniProtKB-KW"/>
</dbReference>
<accession>D1AYF6</accession>
<dbReference type="Gene3D" id="1.10.443.10">
    <property type="entry name" value="Intergrase catalytic core"/>
    <property type="match status" value="1"/>
</dbReference>
<dbReference type="CDD" id="cd00397">
    <property type="entry name" value="DNA_BRE_C"/>
    <property type="match status" value="1"/>
</dbReference>
<dbReference type="InterPro" id="IPR002104">
    <property type="entry name" value="Integrase_catalytic"/>
</dbReference>
<feature type="domain" description="Tyr recombinase" evidence="4">
    <location>
        <begin position="170"/>
        <end position="349"/>
    </location>
</feature>
<comment type="similarity">
    <text evidence="1">Belongs to the 'phage' integrase family.</text>
</comment>
<evidence type="ECO:0000256" key="2">
    <source>
        <dbReference type="ARBA" id="ARBA00023125"/>
    </source>
</evidence>
<dbReference type="InterPro" id="IPR013762">
    <property type="entry name" value="Integrase-like_cat_sf"/>
</dbReference>
<dbReference type="Proteomes" id="UP000002072">
    <property type="component" value="Chromosome"/>
</dbReference>
<dbReference type="Gene3D" id="1.10.150.130">
    <property type="match status" value="1"/>
</dbReference>
<dbReference type="GO" id="GO:0015074">
    <property type="term" value="P:DNA integration"/>
    <property type="evidence" value="ECO:0007669"/>
    <property type="project" value="InterPro"/>
</dbReference>
<keyword evidence="3" id="KW-0233">DNA recombination</keyword>
<protein>
    <submittedName>
        <fullName evidence="5">Integrase family protein</fullName>
    </submittedName>
</protein>
<dbReference type="InterPro" id="IPR010998">
    <property type="entry name" value="Integrase_recombinase_N"/>
</dbReference>
<dbReference type="AlphaFoldDB" id="D1AYF6"/>
<evidence type="ECO:0000256" key="1">
    <source>
        <dbReference type="ARBA" id="ARBA00008857"/>
    </source>
</evidence>
<dbReference type="eggNOG" id="COG0582">
    <property type="taxonomic scope" value="Bacteria"/>
</dbReference>
<dbReference type="SUPFAM" id="SSF56349">
    <property type="entry name" value="DNA breaking-rejoining enzymes"/>
    <property type="match status" value="1"/>
</dbReference>
<dbReference type="RefSeq" id="WP_012858881.1">
    <property type="nucleotide sequence ID" value="NC_013515.1"/>
</dbReference>
<evidence type="ECO:0000259" key="4">
    <source>
        <dbReference type="PROSITE" id="PS51898"/>
    </source>
</evidence>
<dbReference type="PROSITE" id="PS51898">
    <property type="entry name" value="TYR_RECOMBINASE"/>
    <property type="match status" value="1"/>
</dbReference>
<dbReference type="PANTHER" id="PTHR30349:SF41">
    <property type="entry name" value="INTEGRASE_RECOMBINASE PROTEIN MJ0367-RELATED"/>
    <property type="match status" value="1"/>
</dbReference>
<evidence type="ECO:0000313" key="6">
    <source>
        <dbReference type="Proteomes" id="UP000002072"/>
    </source>
</evidence>
<dbReference type="GeneID" id="29673521"/>
<dbReference type="PANTHER" id="PTHR30349">
    <property type="entry name" value="PHAGE INTEGRASE-RELATED"/>
    <property type="match status" value="1"/>
</dbReference>
<dbReference type="InterPro" id="IPR050090">
    <property type="entry name" value="Tyrosine_recombinase_XerCD"/>
</dbReference>
<name>D1AYF6_STRM9</name>
<reference evidence="5 6" key="1">
    <citation type="journal article" date="2009" name="Stand. Genomic Sci.">
        <title>Complete genome sequence of Streptobacillus moniliformis type strain (9901T).</title>
        <authorList>
            <person name="Nolan M."/>
            <person name="Gronow S."/>
            <person name="Lapidus A."/>
            <person name="Ivanova N."/>
            <person name="Copeland A."/>
            <person name="Lucas S."/>
            <person name="Del Rio T.G."/>
            <person name="Chen F."/>
            <person name="Tice H."/>
            <person name="Pitluck S."/>
            <person name="Cheng J.F."/>
            <person name="Sims D."/>
            <person name="Meincke L."/>
            <person name="Bruce D."/>
            <person name="Goodwin L."/>
            <person name="Brettin T."/>
            <person name="Han C."/>
            <person name="Detter J.C."/>
            <person name="Ovchinikova G."/>
            <person name="Pati A."/>
            <person name="Mavromatis K."/>
            <person name="Mikhailova N."/>
            <person name="Chen A."/>
            <person name="Palaniappan K."/>
            <person name="Land M."/>
            <person name="Hauser L."/>
            <person name="Chang Y.J."/>
            <person name="Jeffries C.D."/>
            <person name="Rohde M."/>
            <person name="Sproer C."/>
            <person name="Goker M."/>
            <person name="Bristow J."/>
            <person name="Eisen J.A."/>
            <person name="Markowitz V."/>
            <person name="Hugenholtz P."/>
            <person name="Kyrpides N.C."/>
            <person name="Klenk H.P."/>
            <person name="Chain P."/>
        </authorList>
    </citation>
    <scope>NUCLEOTIDE SEQUENCE [LARGE SCALE GENOMIC DNA]</scope>
    <source>
        <strain evidence="6">ATCC 14647 / DSM 12112 / NCTC 10651 / 9901</strain>
    </source>
</reference>
<gene>
    <name evidence="5" type="ordered locus">Smon_0865</name>
</gene>
<dbReference type="HOGENOM" id="CLU_027562_1_1_0"/>
<dbReference type="KEGG" id="smf:Smon_0865"/>
<dbReference type="OrthoDB" id="9801717at2"/>
<sequence>MSKLKLPNSFGSISKLNGNRRRKYMVRISLPLENDGKQKRLILGYYKTYRDAYNALIEYNSSPLNIEDAKFFKVSVLFERFKKEKENSVSKQTYKRYINSFNDFECLFDKEIREVKYDDIQKILSKQVKAKSLSSLVVWNWIFEESIKLDIINKNISSHLKVSSKVTKTIDRTIYNVDIINNIWKLTNENNFVADILICLLYSGLRISELLEMKRENVYIENRYLIAGKKTQAGKNRVVPIHKRISPIIEKYLEKSKISSSEIVFGKYNQNGFYNKISSANFRYYFYDFMEKMNLKMNIHSTRHTFISKMKSLEVSDSKLKRIVGHKGNDITDNVYTIYSASDLINVIDLFEY</sequence>
<evidence type="ECO:0000313" key="5">
    <source>
        <dbReference type="EMBL" id="ACZ01332.1"/>
    </source>
</evidence>
<proteinExistence type="inferred from homology"/>
<keyword evidence="6" id="KW-1185">Reference proteome</keyword>
<keyword evidence="2" id="KW-0238">DNA-binding</keyword>
<dbReference type="Pfam" id="PF00589">
    <property type="entry name" value="Phage_integrase"/>
    <property type="match status" value="1"/>
</dbReference>
<dbReference type="STRING" id="519441.Smon_0865"/>
<dbReference type="GO" id="GO:0006310">
    <property type="term" value="P:DNA recombination"/>
    <property type="evidence" value="ECO:0007669"/>
    <property type="project" value="UniProtKB-KW"/>
</dbReference>
<organism evidence="5 6">
    <name type="scientific">Streptobacillus moniliformis (strain ATCC 14647 / DSM 12112 / NCTC 10651 / 9901)</name>
    <dbReference type="NCBI Taxonomy" id="519441"/>
    <lineage>
        <taxon>Bacteria</taxon>
        <taxon>Fusobacteriati</taxon>
        <taxon>Fusobacteriota</taxon>
        <taxon>Fusobacteriia</taxon>
        <taxon>Fusobacteriales</taxon>
        <taxon>Leptotrichiaceae</taxon>
        <taxon>Streptobacillus</taxon>
    </lineage>
</organism>
<dbReference type="EMBL" id="CP001779">
    <property type="protein sequence ID" value="ACZ01332.1"/>
    <property type="molecule type" value="Genomic_DNA"/>
</dbReference>
<dbReference type="InterPro" id="IPR011010">
    <property type="entry name" value="DNA_brk_join_enz"/>
</dbReference>
<evidence type="ECO:0000256" key="3">
    <source>
        <dbReference type="ARBA" id="ARBA00023172"/>
    </source>
</evidence>